<name>A0A2K1QQP8_9PEZI</name>
<comment type="caution">
    <text evidence="10">The sequence shown here is derived from an EMBL/GenBank/DDBJ whole genome shotgun (WGS) entry which is preliminary data.</text>
</comment>
<dbReference type="PANTHER" id="PTHR45989">
    <property type="entry name" value="TRANSLATION INITIATION FACTOR EIF-2B SUBUNIT GAMMA"/>
    <property type="match status" value="1"/>
</dbReference>
<evidence type="ECO:0000256" key="8">
    <source>
        <dbReference type="ARBA" id="ARBA00046432"/>
    </source>
</evidence>
<comment type="subunit">
    <text evidence="8">Component of the translation initiation factor 2B (eIF2B) complex which is a heterodecamer of two sets of five different subunits: alpha, beta, gamma, delta and epsilon. Subunits alpha, beta and delta comprise a regulatory subcomplex and subunits epsilon and gamma comprise a catalytic subcomplex. Within the complex, the hexameric regulatory complex resides at the center, with the two heterodimeric catalytic subcomplexes bound on opposite sides.</text>
</comment>
<comment type="similarity">
    <text evidence="2">Belongs to the eIF-2B gamma/epsilon subunits family.</text>
</comment>
<evidence type="ECO:0000256" key="1">
    <source>
        <dbReference type="ARBA" id="ARBA00004514"/>
    </source>
</evidence>
<keyword evidence="11" id="KW-1185">Reference proteome</keyword>
<keyword evidence="3" id="KW-0963">Cytoplasm</keyword>
<organism evidence="10 11">
    <name type="scientific">Sphaceloma murrayae</name>
    <dbReference type="NCBI Taxonomy" id="2082308"/>
    <lineage>
        <taxon>Eukaryota</taxon>
        <taxon>Fungi</taxon>
        <taxon>Dikarya</taxon>
        <taxon>Ascomycota</taxon>
        <taxon>Pezizomycotina</taxon>
        <taxon>Dothideomycetes</taxon>
        <taxon>Dothideomycetidae</taxon>
        <taxon>Myriangiales</taxon>
        <taxon>Elsinoaceae</taxon>
        <taxon>Sphaceloma</taxon>
    </lineage>
</organism>
<dbReference type="GO" id="GO:0003743">
    <property type="term" value="F:translation initiation factor activity"/>
    <property type="evidence" value="ECO:0007669"/>
    <property type="project" value="UniProtKB-KW"/>
</dbReference>
<dbReference type="STRING" id="2082308.A0A2K1QQP8"/>
<evidence type="ECO:0000256" key="3">
    <source>
        <dbReference type="ARBA" id="ARBA00022490"/>
    </source>
</evidence>
<sequence length="564" mass="60628">MPHSTLPSSGFQALVLCGPGASLDTFTSNPRDLPKALLPIANRPMVWYALDYCYRMGITSITLVTPPESAPAIEAALATNPHLTSLPTPRPEVLAPKELTLTTGTAELFRLEEVQAVIEMDFVVLPCDLVSELEGTRVLQTWMVMQGGLGGAGHERMGLGGERSGRRGGLGVWYPTKGLEGVSTKAEQADFIGSVGLEKGVGNGGYLGDVERLVMSVPRSTVKDVVEERGTWPVRHALLKQYGRVDFKSGWRDAHVYFFPKWVKTMMKVNEEFDSVAEDVVGWWAKAGWQDGLGEKLGLREVLGQKTGDDADDMMALSGHLEDEVDVQSMSTTSTRKAEASHEGNVASRVPESIKQALGEKPLAIPPMLAYVQPSWSKEPAQPLIRRVDTSALLLSISLRLAKLPSVAECTTSGAAASPLAHPAKVAHPDMMQKQSRVSEADSLIAENVSIESRVNIKESVIGAGCTIGSSSRLTRCLLMENVVVGENVTLTGCILGKRCKVEGGKGKDEGTRLTDCEVQPGFVVEGGTEAKNEKFMAFEGLDQDDSMAVDEEMEGDGGFELGG</sequence>
<dbReference type="InterPro" id="IPR029044">
    <property type="entry name" value="Nucleotide-diphossugar_trans"/>
</dbReference>
<gene>
    <name evidence="10" type="ORF">CAC42_7087</name>
</gene>
<proteinExistence type="inferred from homology"/>
<evidence type="ECO:0000313" key="10">
    <source>
        <dbReference type="EMBL" id="PNS17404.1"/>
    </source>
</evidence>
<evidence type="ECO:0000256" key="2">
    <source>
        <dbReference type="ARBA" id="ARBA00007878"/>
    </source>
</evidence>
<evidence type="ECO:0000256" key="5">
    <source>
        <dbReference type="ARBA" id="ARBA00022917"/>
    </source>
</evidence>
<dbReference type="GO" id="GO:0002183">
    <property type="term" value="P:cytoplasmic translational initiation"/>
    <property type="evidence" value="ECO:0007669"/>
    <property type="project" value="TreeGrafter"/>
</dbReference>
<reference evidence="10 11" key="1">
    <citation type="submission" date="2017-06" db="EMBL/GenBank/DDBJ databases">
        <title>Draft genome sequence of a variant of Elsinoe murrayae.</title>
        <authorList>
            <person name="Cheng Q."/>
        </authorList>
    </citation>
    <scope>NUCLEOTIDE SEQUENCE [LARGE SCALE GENOMIC DNA]</scope>
    <source>
        <strain evidence="10 11">CQ-2017a</strain>
    </source>
</reference>
<dbReference type="Gene3D" id="3.90.550.10">
    <property type="entry name" value="Spore Coat Polysaccharide Biosynthesis Protein SpsA, Chain A"/>
    <property type="match status" value="1"/>
</dbReference>
<dbReference type="EMBL" id="NKHZ01000051">
    <property type="protein sequence ID" value="PNS17404.1"/>
    <property type="molecule type" value="Genomic_DNA"/>
</dbReference>
<dbReference type="Pfam" id="PF24894">
    <property type="entry name" value="Hexapep_GlmU"/>
    <property type="match status" value="1"/>
</dbReference>
<feature type="domain" description="Glucose-1-phosphate adenylyltransferase/Bifunctional protein GlmU-like C-terminal hexapeptide" evidence="9">
    <location>
        <begin position="423"/>
        <end position="505"/>
    </location>
</feature>
<evidence type="ECO:0000256" key="4">
    <source>
        <dbReference type="ARBA" id="ARBA00022540"/>
    </source>
</evidence>
<dbReference type="Proteomes" id="UP000243797">
    <property type="component" value="Unassembled WGS sequence"/>
</dbReference>
<dbReference type="Gene3D" id="2.160.10.10">
    <property type="entry name" value="Hexapeptide repeat proteins"/>
    <property type="match status" value="1"/>
</dbReference>
<dbReference type="OrthoDB" id="10250549at2759"/>
<dbReference type="GO" id="GO:0005085">
    <property type="term" value="F:guanyl-nucleotide exchange factor activity"/>
    <property type="evidence" value="ECO:0007669"/>
    <property type="project" value="TreeGrafter"/>
</dbReference>
<evidence type="ECO:0000259" key="9">
    <source>
        <dbReference type="Pfam" id="PF24894"/>
    </source>
</evidence>
<dbReference type="InParanoid" id="A0A2K1QQP8"/>
<dbReference type="PANTHER" id="PTHR45989:SF1">
    <property type="entry name" value="TRANSLATION INITIATION FACTOR EIF-2B SUBUNIT GAMMA"/>
    <property type="match status" value="1"/>
</dbReference>
<dbReference type="CDD" id="cd04652">
    <property type="entry name" value="LbH_eIF2B_gamma_C"/>
    <property type="match status" value="1"/>
</dbReference>
<keyword evidence="4" id="KW-0396">Initiation factor</keyword>
<dbReference type="GO" id="GO:0005829">
    <property type="term" value="C:cytosol"/>
    <property type="evidence" value="ECO:0007669"/>
    <property type="project" value="UniProtKB-SubCell"/>
</dbReference>
<keyword evidence="5" id="KW-0648">Protein biosynthesis</keyword>
<evidence type="ECO:0000256" key="6">
    <source>
        <dbReference type="ARBA" id="ARBA00044196"/>
    </source>
</evidence>
<evidence type="ECO:0000256" key="7">
    <source>
        <dbReference type="ARBA" id="ARBA00044229"/>
    </source>
</evidence>
<comment type="subcellular location">
    <subcellularLocation>
        <location evidence="1">Cytoplasm</location>
        <location evidence="1">Cytosol</location>
    </subcellularLocation>
</comment>
<dbReference type="AlphaFoldDB" id="A0A2K1QQP8"/>
<dbReference type="InterPro" id="IPR056818">
    <property type="entry name" value="GlmU/GlgC-like_hexapep"/>
</dbReference>
<dbReference type="GO" id="GO:0005851">
    <property type="term" value="C:eukaryotic translation initiation factor 2B complex"/>
    <property type="evidence" value="ECO:0007669"/>
    <property type="project" value="TreeGrafter"/>
</dbReference>
<protein>
    <recommendedName>
        <fullName evidence="6">Translation initiation factor eIF2B subunit gamma</fullName>
    </recommendedName>
    <alternativeName>
        <fullName evidence="7">eIF2B GDP-GTP exchange factor subunit gamma</fullName>
    </alternativeName>
</protein>
<evidence type="ECO:0000313" key="11">
    <source>
        <dbReference type="Proteomes" id="UP000243797"/>
    </source>
</evidence>
<dbReference type="SUPFAM" id="SSF53448">
    <property type="entry name" value="Nucleotide-diphospho-sugar transferases"/>
    <property type="match status" value="1"/>
</dbReference>
<dbReference type="InterPro" id="IPR051960">
    <property type="entry name" value="eIF2B_gamma"/>
</dbReference>
<accession>A0A2K1QQP8</accession>